<dbReference type="Proteomes" id="UP001328107">
    <property type="component" value="Unassembled WGS sequence"/>
</dbReference>
<dbReference type="EMBL" id="BTRK01000006">
    <property type="protein sequence ID" value="GMR62481.1"/>
    <property type="molecule type" value="Genomic_DNA"/>
</dbReference>
<feature type="transmembrane region" description="Helical" evidence="1">
    <location>
        <begin position="138"/>
        <end position="158"/>
    </location>
</feature>
<dbReference type="InterPro" id="IPR019422">
    <property type="entry name" value="7TM_GPCR_serpentine_rcpt_Srh"/>
</dbReference>
<keyword evidence="1" id="KW-0472">Membrane</keyword>
<dbReference type="PANTHER" id="PTHR22941:SF26">
    <property type="entry name" value="SERPENTINE RECEPTOR, CLASS H"/>
    <property type="match status" value="1"/>
</dbReference>
<dbReference type="PANTHER" id="PTHR22941">
    <property type="entry name" value="SERPENTINE RECEPTOR"/>
    <property type="match status" value="1"/>
</dbReference>
<accession>A0AAN5DF91</accession>
<name>A0AAN5DF91_9BILA</name>
<proteinExistence type="predicted"/>
<feature type="transmembrane region" description="Helical" evidence="1">
    <location>
        <begin position="164"/>
        <end position="182"/>
    </location>
</feature>
<organism evidence="2 3">
    <name type="scientific">Pristionchus mayeri</name>
    <dbReference type="NCBI Taxonomy" id="1317129"/>
    <lineage>
        <taxon>Eukaryota</taxon>
        <taxon>Metazoa</taxon>
        <taxon>Ecdysozoa</taxon>
        <taxon>Nematoda</taxon>
        <taxon>Chromadorea</taxon>
        <taxon>Rhabditida</taxon>
        <taxon>Rhabditina</taxon>
        <taxon>Diplogasteromorpha</taxon>
        <taxon>Diplogasteroidea</taxon>
        <taxon>Neodiplogasteridae</taxon>
        <taxon>Pristionchus</taxon>
    </lineage>
</organism>
<keyword evidence="1" id="KW-0812">Transmembrane</keyword>
<gene>
    <name evidence="2" type="ORF">PMAYCL1PPCAC_32676</name>
</gene>
<comment type="caution">
    <text evidence="2">The sequence shown here is derived from an EMBL/GenBank/DDBJ whole genome shotgun (WGS) entry which is preliminary data.</text>
</comment>
<feature type="transmembrane region" description="Helical" evidence="1">
    <location>
        <begin position="95"/>
        <end position="117"/>
    </location>
</feature>
<evidence type="ECO:0000313" key="2">
    <source>
        <dbReference type="EMBL" id="GMR62481.1"/>
    </source>
</evidence>
<reference evidence="3" key="1">
    <citation type="submission" date="2022-10" db="EMBL/GenBank/DDBJ databases">
        <title>Genome assembly of Pristionchus species.</title>
        <authorList>
            <person name="Yoshida K."/>
            <person name="Sommer R.J."/>
        </authorList>
    </citation>
    <scope>NUCLEOTIDE SEQUENCE [LARGE SCALE GENOMIC DNA]</scope>
    <source>
        <strain evidence="3">RS5460</strain>
    </source>
</reference>
<feature type="transmembrane region" description="Helical" evidence="1">
    <location>
        <begin position="49"/>
        <end position="75"/>
    </location>
</feature>
<evidence type="ECO:0000256" key="1">
    <source>
        <dbReference type="SAM" id="Phobius"/>
    </source>
</evidence>
<evidence type="ECO:0000313" key="3">
    <source>
        <dbReference type="Proteomes" id="UP001328107"/>
    </source>
</evidence>
<dbReference type="Pfam" id="PF10318">
    <property type="entry name" value="7TM_GPCR_Srh"/>
    <property type="match status" value="1"/>
</dbReference>
<keyword evidence="3" id="KW-1185">Reference proteome</keyword>
<protein>
    <recommendedName>
        <fullName evidence="4">G protein-coupled receptor</fullName>
    </recommendedName>
</protein>
<feature type="non-terminal residue" evidence="2">
    <location>
        <position position="208"/>
    </location>
</feature>
<evidence type="ECO:0008006" key="4">
    <source>
        <dbReference type="Google" id="ProtNLM"/>
    </source>
</evidence>
<dbReference type="InterPro" id="IPR053220">
    <property type="entry name" value="Nematode_rcpt-like_serp_H"/>
</dbReference>
<keyword evidence="1" id="KW-1133">Transmembrane helix</keyword>
<feature type="non-terminal residue" evidence="2">
    <location>
        <position position="1"/>
    </location>
</feature>
<dbReference type="AlphaFoldDB" id="A0AAN5DF91"/>
<feature type="transmembrane region" description="Helical" evidence="1">
    <location>
        <begin position="13"/>
        <end position="37"/>
    </location>
</feature>
<sequence length="208" mass="23370">VSSVFLSSQVEELYFIIIRIIFSISIFLHCVSLILLTKFTPPKQASWRNYMLFIQACFITMDLYMEILFIPLPLFPVPAGYTTGLLCTLKIPVQIQAGIAFLLISFICVSVLLCVLYRHQSILVGVHRFKLRKLVTPMLLFGIPTLLIGTGISVDGFLLFEQSLMCFTAILLHPIAHNILLISMTPSFRTTLLNGLKCKISFLARVGP</sequence>